<sequence>TGATKSITDNVPWLDKYKQQLAEPKFFSGIIGEISSTHVAREVPIYILDKNDIEEKFIIPELYLINQPIGKMILGNNFINKYSPITIDRLYNIFTKEQKQIIIPRYFMLKQKHTIKTFSETFESQFMNSLAELFSDNPLKLFDRSPRFCKLELLPESKGKNIRTKPLVYSKQDTDEFKTQLTELKAIPLVQNSSNPHTSPAFMVRNYSEQKRGKARMVINYKRINKNIKFDGFHIPSCESIIKKLQNKQWFKEENREIKYLKTIMTKIPKTIIPTQSDKLTVSTDASQFYWAGVVSIETSKDIVGYTSGKFSKAEINYSTYEKEFLAVLKTIKSFKHWLLPSDFNIKTDNKGLYHYIKNRKEDQNSRRIRWFMQLEDFTYTISFVPGYQNIIADFLSQLIQIIEFSIRSSFPEPTVGRTHPALQIWEISPQSSYLLYYEKQPPATFDWYKEQKKNLCLIKNYNKFSASATSWCDGRILVIDKFKIIAHHSENNTPFEISLLGPSSQKIFEEIPQVNPQNDNYEEDDTFDMDINPEDI</sequence>
<keyword evidence="4" id="KW-0540">Nuclease</keyword>
<evidence type="ECO:0000256" key="6">
    <source>
        <dbReference type="ARBA" id="ARBA00022759"/>
    </source>
</evidence>
<comment type="caution">
    <text evidence="11">The sequence shown here is derived from an EMBL/GenBank/DDBJ whole genome shotgun (WGS) entry which is preliminary data.</text>
</comment>
<evidence type="ECO:0000259" key="10">
    <source>
        <dbReference type="Pfam" id="PF17917"/>
    </source>
</evidence>
<feature type="region of interest" description="Disordered" evidence="9">
    <location>
        <begin position="516"/>
        <end position="537"/>
    </location>
</feature>
<dbReference type="Proteomes" id="UP000652761">
    <property type="component" value="Unassembled WGS sequence"/>
</dbReference>
<dbReference type="InterPro" id="IPR051320">
    <property type="entry name" value="Viral_Replic_Matur_Polypro"/>
</dbReference>
<dbReference type="Gene3D" id="3.30.70.270">
    <property type="match status" value="1"/>
</dbReference>
<dbReference type="InterPro" id="IPR043128">
    <property type="entry name" value="Rev_trsase/Diguanyl_cyclase"/>
</dbReference>
<name>A0A843VBP9_COLES</name>
<keyword evidence="1" id="KW-0645">Protease</keyword>
<accession>A0A843VBP9</accession>
<evidence type="ECO:0000256" key="7">
    <source>
        <dbReference type="ARBA" id="ARBA00022801"/>
    </source>
</evidence>
<dbReference type="GO" id="GO:0004190">
    <property type="term" value="F:aspartic-type endopeptidase activity"/>
    <property type="evidence" value="ECO:0007669"/>
    <property type="project" value="UniProtKB-KW"/>
</dbReference>
<evidence type="ECO:0000313" key="11">
    <source>
        <dbReference type="EMBL" id="MQL89973.1"/>
    </source>
</evidence>
<dbReference type="GO" id="GO:0003964">
    <property type="term" value="F:RNA-directed DNA polymerase activity"/>
    <property type="evidence" value="ECO:0007669"/>
    <property type="project" value="UniProtKB-KW"/>
</dbReference>
<keyword evidence="8" id="KW-0695">RNA-directed DNA polymerase</keyword>
<feature type="domain" description="Reverse transcriptase RNase H-like" evidence="10">
    <location>
        <begin position="277"/>
        <end position="378"/>
    </location>
</feature>
<dbReference type="PANTHER" id="PTHR33064">
    <property type="entry name" value="POL PROTEIN"/>
    <property type="match status" value="1"/>
</dbReference>
<evidence type="ECO:0000256" key="4">
    <source>
        <dbReference type="ARBA" id="ARBA00022722"/>
    </source>
</evidence>
<keyword evidence="12" id="KW-1185">Reference proteome</keyword>
<dbReference type="OrthoDB" id="679712at2759"/>
<evidence type="ECO:0000313" key="12">
    <source>
        <dbReference type="Proteomes" id="UP000652761"/>
    </source>
</evidence>
<gene>
    <name evidence="11" type="ORF">Taro_022554</name>
</gene>
<dbReference type="AlphaFoldDB" id="A0A843VBP9"/>
<evidence type="ECO:0000256" key="5">
    <source>
        <dbReference type="ARBA" id="ARBA00022750"/>
    </source>
</evidence>
<organism evidence="11 12">
    <name type="scientific">Colocasia esculenta</name>
    <name type="common">Wild taro</name>
    <name type="synonym">Arum esculentum</name>
    <dbReference type="NCBI Taxonomy" id="4460"/>
    <lineage>
        <taxon>Eukaryota</taxon>
        <taxon>Viridiplantae</taxon>
        <taxon>Streptophyta</taxon>
        <taxon>Embryophyta</taxon>
        <taxon>Tracheophyta</taxon>
        <taxon>Spermatophyta</taxon>
        <taxon>Magnoliopsida</taxon>
        <taxon>Liliopsida</taxon>
        <taxon>Araceae</taxon>
        <taxon>Aroideae</taxon>
        <taxon>Colocasieae</taxon>
        <taxon>Colocasia</taxon>
    </lineage>
</organism>
<feature type="compositionally biased region" description="Acidic residues" evidence="9">
    <location>
        <begin position="521"/>
        <end position="537"/>
    </location>
</feature>
<feature type="non-terminal residue" evidence="11">
    <location>
        <position position="1"/>
    </location>
</feature>
<keyword evidence="5" id="KW-0064">Aspartyl protease</keyword>
<dbReference type="GO" id="GO:0006508">
    <property type="term" value="P:proteolysis"/>
    <property type="evidence" value="ECO:0007669"/>
    <property type="project" value="UniProtKB-KW"/>
</dbReference>
<evidence type="ECO:0000256" key="3">
    <source>
        <dbReference type="ARBA" id="ARBA00022695"/>
    </source>
</evidence>
<keyword evidence="2" id="KW-0808">Transferase</keyword>
<proteinExistence type="predicted"/>
<evidence type="ECO:0000256" key="8">
    <source>
        <dbReference type="ARBA" id="ARBA00022918"/>
    </source>
</evidence>
<dbReference type="Pfam" id="PF17917">
    <property type="entry name" value="RT_RNaseH"/>
    <property type="match status" value="1"/>
</dbReference>
<keyword evidence="3" id="KW-0548">Nucleotidyltransferase</keyword>
<dbReference type="CDD" id="cd09274">
    <property type="entry name" value="RNase_HI_RT_Ty3"/>
    <property type="match status" value="1"/>
</dbReference>
<dbReference type="PANTHER" id="PTHR33064:SF37">
    <property type="entry name" value="RIBONUCLEASE H"/>
    <property type="match status" value="1"/>
</dbReference>
<keyword evidence="7" id="KW-0378">Hydrolase</keyword>
<keyword evidence="6" id="KW-0255">Endonuclease</keyword>
<feature type="non-terminal residue" evidence="11">
    <location>
        <position position="537"/>
    </location>
</feature>
<evidence type="ECO:0000256" key="1">
    <source>
        <dbReference type="ARBA" id="ARBA00022670"/>
    </source>
</evidence>
<reference evidence="11" key="1">
    <citation type="submission" date="2017-07" db="EMBL/GenBank/DDBJ databases">
        <title>Taro Niue Genome Assembly and Annotation.</title>
        <authorList>
            <person name="Atibalentja N."/>
            <person name="Keating K."/>
            <person name="Fields C.J."/>
        </authorList>
    </citation>
    <scope>NUCLEOTIDE SEQUENCE</scope>
    <source>
        <strain evidence="11">Niue_2</strain>
        <tissue evidence="11">Leaf</tissue>
    </source>
</reference>
<dbReference type="Gene3D" id="3.10.10.10">
    <property type="entry name" value="HIV Type 1 Reverse Transcriptase, subunit A, domain 1"/>
    <property type="match status" value="1"/>
</dbReference>
<evidence type="ECO:0000256" key="9">
    <source>
        <dbReference type="SAM" id="MobiDB-lite"/>
    </source>
</evidence>
<dbReference type="EMBL" id="NMUH01001195">
    <property type="protein sequence ID" value="MQL89973.1"/>
    <property type="molecule type" value="Genomic_DNA"/>
</dbReference>
<dbReference type="InterPro" id="IPR041373">
    <property type="entry name" value="RT_RNaseH"/>
</dbReference>
<dbReference type="InterPro" id="IPR043502">
    <property type="entry name" value="DNA/RNA_pol_sf"/>
</dbReference>
<protein>
    <recommendedName>
        <fullName evidence="10">Reverse transcriptase RNase H-like domain-containing protein</fullName>
    </recommendedName>
</protein>
<dbReference type="SUPFAM" id="SSF56672">
    <property type="entry name" value="DNA/RNA polymerases"/>
    <property type="match status" value="1"/>
</dbReference>
<dbReference type="GO" id="GO:0004519">
    <property type="term" value="F:endonuclease activity"/>
    <property type="evidence" value="ECO:0007669"/>
    <property type="project" value="UniProtKB-KW"/>
</dbReference>
<evidence type="ECO:0000256" key="2">
    <source>
        <dbReference type="ARBA" id="ARBA00022679"/>
    </source>
</evidence>